<dbReference type="Proteomes" id="UP000193900">
    <property type="component" value="Unassembled WGS sequence"/>
</dbReference>
<dbReference type="GO" id="GO:0015833">
    <property type="term" value="P:peptide transport"/>
    <property type="evidence" value="ECO:0007669"/>
    <property type="project" value="UniProtKB-KW"/>
</dbReference>
<dbReference type="InterPro" id="IPR000515">
    <property type="entry name" value="MetI-like"/>
</dbReference>
<keyword evidence="2 9" id="KW-0813">Transport</keyword>
<feature type="domain" description="ABC transmembrane type-1" evidence="10">
    <location>
        <begin position="80"/>
        <end position="270"/>
    </location>
</feature>
<dbReference type="PANTHER" id="PTHR43386">
    <property type="entry name" value="OLIGOPEPTIDE TRANSPORT SYSTEM PERMEASE PROTEIN APPC"/>
    <property type="match status" value="1"/>
</dbReference>
<organism evidence="11 12">
    <name type="scientific">Roseisalinus antarcticus</name>
    <dbReference type="NCBI Taxonomy" id="254357"/>
    <lineage>
        <taxon>Bacteria</taxon>
        <taxon>Pseudomonadati</taxon>
        <taxon>Pseudomonadota</taxon>
        <taxon>Alphaproteobacteria</taxon>
        <taxon>Rhodobacterales</taxon>
        <taxon>Roseobacteraceae</taxon>
        <taxon>Roseisalinus</taxon>
    </lineage>
</organism>
<dbReference type="EMBL" id="FWFZ01000010">
    <property type="protein sequence ID" value="SLN53484.1"/>
    <property type="molecule type" value="Genomic_DNA"/>
</dbReference>
<evidence type="ECO:0000313" key="12">
    <source>
        <dbReference type="Proteomes" id="UP000193900"/>
    </source>
</evidence>
<dbReference type="GO" id="GO:0015031">
    <property type="term" value="P:protein transport"/>
    <property type="evidence" value="ECO:0007669"/>
    <property type="project" value="UniProtKB-KW"/>
</dbReference>
<protein>
    <submittedName>
        <fullName evidence="11">Glutathione transport system permease protein GsiD</fullName>
    </submittedName>
</protein>
<keyword evidence="12" id="KW-1185">Reference proteome</keyword>
<dbReference type="InterPro" id="IPR035906">
    <property type="entry name" value="MetI-like_sf"/>
</dbReference>
<dbReference type="PANTHER" id="PTHR43386:SF1">
    <property type="entry name" value="D,D-DIPEPTIDE TRANSPORT SYSTEM PERMEASE PROTEIN DDPC-RELATED"/>
    <property type="match status" value="1"/>
</dbReference>
<dbReference type="GO" id="GO:0055085">
    <property type="term" value="P:transmembrane transport"/>
    <property type="evidence" value="ECO:0007669"/>
    <property type="project" value="InterPro"/>
</dbReference>
<keyword evidence="7 9" id="KW-1133">Transmembrane helix</keyword>
<evidence type="ECO:0000313" key="11">
    <source>
        <dbReference type="EMBL" id="SLN53484.1"/>
    </source>
</evidence>
<feature type="transmembrane region" description="Helical" evidence="9">
    <location>
        <begin position="201"/>
        <end position="229"/>
    </location>
</feature>
<dbReference type="SUPFAM" id="SSF161098">
    <property type="entry name" value="MetI-like"/>
    <property type="match status" value="1"/>
</dbReference>
<feature type="transmembrane region" description="Helical" evidence="9">
    <location>
        <begin position="85"/>
        <end position="108"/>
    </location>
</feature>
<evidence type="ECO:0000256" key="7">
    <source>
        <dbReference type="ARBA" id="ARBA00022989"/>
    </source>
</evidence>
<accession>A0A1Y5T135</accession>
<feature type="transmembrane region" description="Helical" evidence="9">
    <location>
        <begin position="21"/>
        <end position="41"/>
    </location>
</feature>
<evidence type="ECO:0000256" key="6">
    <source>
        <dbReference type="ARBA" id="ARBA00022927"/>
    </source>
</evidence>
<comment type="similarity">
    <text evidence="9">Belongs to the binding-protein-dependent transport system permease family.</text>
</comment>
<dbReference type="PROSITE" id="PS50928">
    <property type="entry name" value="ABC_TM1"/>
    <property type="match status" value="1"/>
</dbReference>
<evidence type="ECO:0000256" key="5">
    <source>
        <dbReference type="ARBA" id="ARBA00022856"/>
    </source>
</evidence>
<proteinExistence type="inferred from homology"/>
<dbReference type="AlphaFoldDB" id="A0A1Y5T135"/>
<feature type="transmembrane region" description="Helical" evidence="9">
    <location>
        <begin position="128"/>
        <end position="153"/>
    </location>
</feature>
<dbReference type="CDD" id="cd06261">
    <property type="entry name" value="TM_PBP2"/>
    <property type="match status" value="1"/>
</dbReference>
<evidence type="ECO:0000256" key="9">
    <source>
        <dbReference type="RuleBase" id="RU363032"/>
    </source>
</evidence>
<gene>
    <name evidence="11" type="primary">gsiD_3</name>
    <name evidence="11" type="ORF">ROA7023_02374</name>
</gene>
<keyword evidence="8 9" id="KW-0472">Membrane</keyword>
<feature type="transmembrane region" description="Helical" evidence="9">
    <location>
        <begin position="61"/>
        <end position="78"/>
    </location>
</feature>
<dbReference type="Pfam" id="PF00528">
    <property type="entry name" value="BPD_transp_1"/>
    <property type="match status" value="1"/>
</dbReference>
<evidence type="ECO:0000256" key="3">
    <source>
        <dbReference type="ARBA" id="ARBA00022475"/>
    </source>
</evidence>
<evidence type="ECO:0000256" key="1">
    <source>
        <dbReference type="ARBA" id="ARBA00004651"/>
    </source>
</evidence>
<evidence type="ECO:0000256" key="2">
    <source>
        <dbReference type="ARBA" id="ARBA00022448"/>
    </source>
</evidence>
<evidence type="ECO:0000256" key="8">
    <source>
        <dbReference type="ARBA" id="ARBA00023136"/>
    </source>
</evidence>
<keyword evidence="6" id="KW-0653">Protein transport</keyword>
<evidence type="ECO:0000259" key="10">
    <source>
        <dbReference type="PROSITE" id="PS50928"/>
    </source>
</evidence>
<dbReference type="OrthoDB" id="9766870at2"/>
<feature type="transmembrane region" description="Helical" evidence="9">
    <location>
        <begin position="249"/>
        <end position="270"/>
    </location>
</feature>
<sequence>MPAAAPNRPAQRRSRLEPITAIGAAIVLAVLAAGIAAPWLTPWEPTQIDPFFFLEGPNAQHWFGTDGNGMDVFARVLYAARIDIGIALASVALAVVLGTAVGLPLGYAGGWVDDIGMRVLDILQAFPVFILALAIAAILGTSLPNLILTIGLINAPPYARLIRAEVVALRHRTFIEAAECAGNSHSSLMLRHLLPNALTPILVIAPLNCGWAILTLAGLSFVGLGIPVPEAEWGAMISAGAADVVGGRWWTATFPGLALFLTVLGFNLIGEGLQQRQAQR</sequence>
<evidence type="ECO:0000256" key="4">
    <source>
        <dbReference type="ARBA" id="ARBA00022692"/>
    </source>
</evidence>
<dbReference type="InterPro" id="IPR050366">
    <property type="entry name" value="BP-dependent_transpt_permease"/>
</dbReference>
<dbReference type="GO" id="GO:0005886">
    <property type="term" value="C:plasma membrane"/>
    <property type="evidence" value="ECO:0007669"/>
    <property type="project" value="UniProtKB-SubCell"/>
</dbReference>
<keyword evidence="4 9" id="KW-0812">Transmembrane</keyword>
<keyword evidence="3" id="KW-1003">Cell membrane</keyword>
<reference evidence="11 12" key="1">
    <citation type="submission" date="2017-03" db="EMBL/GenBank/DDBJ databases">
        <authorList>
            <person name="Afonso C.L."/>
            <person name="Miller P.J."/>
            <person name="Scott M.A."/>
            <person name="Spackman E."/>
            <person name="Goraichik I."/>
            <person name="Dimitrov K.M."/>
            <person name="Suarez D.L."/>
            <person name="Swayne D.E."/>
        </authorList>
    </citation>
    <scope>NUCLEOTIDE SEQUENCE [LARGE SCALE GENOMIC DNA]</scope>
    <source>
        <strain evidence="11 12">CECT 7023</strain>
    </source>
</reference>
<name>A0A1Y5T135_9RHOB</name>
<dbReference type="Gene3D" id="1.10.3720.10">
    <property type="entry name" value="MetI-like"/>
    <property type="match status" value="1"/>
</dbReference>
<keyword evidence="5" id="KW-0571">Peptide transport</keyword>
<dbReference type="RefSeq" id="WP_143535534.1">
    <property type="nucleotide sequence ID" value="NZ_FWFZ01000010.1"/>
</dbReference>
<comment type="subcellular location">
    <subcellularLocation>
        <location evidence="1 9">Cell membrane</location>
        <topology evidence="1 9">Multi-pass membrane protein</topology>
    </subcellularLocation>
</comment>